<feature type="domain" description="N-acetyltransferase" evidence="1">
    <location>
        <begin position="15"/>
        <end position="182"/>
    </location>
</feature>
<dbReference type="GO" id="GO:0016747">
    <property type="term" value="F:acyltransferase activity, transferring groups other than amino-acyl groups"/>
    <property type="evidence" value="ECO:0007669"/>
    <property type="project" value="InterPro"/>
</dbReference>
<name>A0A3D3QZW8_9PLAN</name>
<reference evidence="2 3" key="1">
    <citation type="journal article" date="2018" name="Nat. Biotechnol.">
        <title>A standardized bacterial taxonomy based on genome phylogeny substantially revises the tree of life.</title>
        <authorList>
            <person name="Parks D.H."/>
            <person name="Chuvochina M."/>
            <person name="Waite D.W."/>
            <person name="Rinke C."/>
            <person name="Skarshewski A."/>
            <person name="Chaumeil P.A."/>
            <person name="Hugenholtz P."/>
        </authorList>
    </citation>
    <scope>NUCLEOTIDE SEQUENCE [LARGE SCALE GENOMIC DNA]</scope>
    <source>
        <strain evidence="2">UBA9375</strain>
    </source>
</reference>
<proteinExistence type="predicted"/>
<dbReference type="Pfam" id="PF13302">
    <property type="entry name" value="Acetyltransf_3"/>
    <property type="match status" value="1"/>
</dbReference>
<dbReference type="PANTHER" id="PTHR43792">
    <property type="entry name" value="GNAT FAMILY, PUTATIVE (AFU_ORTHOLOGUE AFUA_3G00765)-RELATED-RELATED"/>
    <property type="match status" value="1"/>
</dbReference>
<dbReference type="SUPFAM" id="SSF55729">
    <property type="entry name" value="Acyl-CoA N-acyltransferases (Nat)"/>
    <property type="match status" value="1"/>
</dbReference>
<evidence type="ECO:0000313" key="3">
    <source>
        <dbReference type="Proteomes" id="UP000263642"/>
    </source>
</evidence>
<dbReference type="InterPro" id="IPR051531">
    <property type="entry name" value="N-acetyltransferase"/>
</dbReference>
<sequence length="190" mass="21827">MRNTLEKQTLETPRLILRQWRESDVAPFAEMNADRKVMQYFPETLSHEESTHLFERYQQHFNEYGFGLWAVEVKDQAEFVGFIGLAVPQFTAYFTPCVEICWRLAAPYWNQGIATEGAQATLDFGFNHCNLKEVVGFTVPANVASRRVMEKIGMSYIDNFDHPAIPGDAPLSRHVLYRITKAERDAFKAG</sequence>
<protein>
    <submittedName>
        <fullName evidence="2">GNAT family N-acetyltransferase</fullName>
    </submittedName>
</protein>
<accession>A0A3D3QZW8</accession>
<dbReference type="PROSITE" id="PS51186">
    <property type="entry name" value="GNAT"/>
    <property type="match status" value="1"/>
</dbReference>
<comment type="caution">
    <text evidence="2">The sequence shown here is derived from an EMBL/GenBank/DDBJ whole genome shotgun (WGS) entry which is preliminary data.</text>
</comment>
<evidence type="ECO:0000259" key="1">
    <source>
        <dbReference type="PROSITE" id="PS51186"/>
    </source>
</evidence>
<dbReference type="EMBL" id="DQAY01000015">
    <property type="protein sequence ID" value="HCO21886.1"/>
    <property type="molecule type" value="Genomic_DNA"/>
</dbReference>
<dbReference type="AlphaFoldDB" id="A0A3D3QZW8"/>
<dbReference type="PANTHER" id="PTHR43792:SF1">
    <property type="entry name" value="N-ACETYLTRANSFERASE DOMAIN-CONTAINING PROTEIN"/>
    <property type="match status" value="1"/>
</dbReference>
<evidence type="ECO:0000313" key="2">
    <source>
        <dbReference type="EMBL" id="HCO21886.1"/>
    </source>
</evidence>
<dbReference type="InterPro" id="IPR000182">
    <property type="entry name" value="GNAT_dom"/>
</dbReference>
<dbReference type="InterPro" id="IPR016181">
    <property type="entry name" value="Acyl_CoA_acyltransferase"/>
</dbReference>
<dbReference type="Gene3D" id="3.40.630.30">
    <property type="match status" value="1"/>
</dbReference>
<gene>
    <name evidence="2" type="ORF">DIT97_01990</name>
</gene>
<organism evidence="2 3">
    <name type="scientific">Gimesia maris</name>
    <dbReference type="NCBI Taxonomy" id="122"/>
    <lineage>
        <taxon>Bacteria</taxon>
        <taxon>Pseudomonadati</taxon>
        <taxon>Planctomycetota</taxon>
        <taxon>Planctomycetia</taxon>
        <taxon>Planctomycetales</taxon>
        <taxon>Planctomycetaceae</taxon>
        <taxon>Gimesia</taxon>
    </lineage>
</organism>
<dbReference type="Proteomes" id="UP000263642">
    <property type="component" value="Unassembled WGS sequence"/>
</dbReference>
<keyword evidence="2" id="KW-0808">Transferase</keyword>